<dbReference type="PANTHER" id="PTHR12151:SF25">
    <property type="entry name" value="LINALOOL DEHYDRATASE_ISOMERASE DOMAIN-CONTAINING PROTEIN"/>
    <property type="match status" value="1"/>
</dbReference>
<keyword evidence="2" id="KW-0812">Transmembrane</keyword>
<evidence type="ECO:0000313" key="3">
    <source>
        <dbReference type="EMBL" id="WDE14311.1"/>
    </source>
</evidence>
<dbReference type="PANTHER" id="PTHR12151">
    <property type="entry name" value="ELECTRON TRANSPORT PROTIN SCO1/SENC FAMILY MEMBER"/>
    <property type="match status" value="1"/>
</dbReference>
<feature type="transmembrane region" description="Helical" evidence="2">
    <location>
        <begin position="18"/>
        <end position="36"/>
    </location>
</feature>
<keyword evidence="2" id="KW-0472">Membrane</keyword>
<dbReference type="CDD" id="cd02968">
    <property type="entry name" value="SCO"/>
    <property type="match status" value="1"/>
</dbReference>
<organism evidence="3 4">
    <name type="scientific">Thalassomonas haliotis</name>
    <dbReference type="NCBI Taxonomy" id="485448"/>
    <lineage>
        <taxon>Bacteria</taxon>
        <taxon>Pseudomonadati</taxon>
        <taxon>Pseudomonadota</taxon>
        <taxon>Gammaproteobacteria</taxon>
        <taxon>Alteromonadales</taxon>
        <taxon>Colwelliaceae</taxon>
        <taxon>Thalassomonas</taxon>
    </lineage>
</organism>
<gene>
    <name evidence="3" type="ORF">H3N35_13340</name>
</gene>
<keyword evidence="2" id="KW-1133">Transmembrane helix</keyword>
<dbReference type="RefSeq" id="WP_274054865.1">
    <property type="nucleotide sequence ID" value="NZ_CP059693.1"/>
</dbReference>
<name>A0ABY7VL25_9GAMM</name>
<accession>A0ABY7VL25</accession>
<sequence length="269" mass="29884">MQEQGICKKNFPPSIPGSMLLVALWTAVLLVWPLILKANTPEKDIKVNHLMAPQEGKVSKKLQQQLDHSQHLAQLKQSGQEAQMTGQPQILIPNLTLTNELGQEVALMDDVIKDKIVVINTIFTRCTTVCPVMGIQYTRLQQLLKRRFGKEKVLEDVLLLSVSIDPLNDKPRQLKAFKNKFKGEPGWTLLTGSSANIEQLLRATGLFTADLQEHTPITLVGRVSQNTWTRLSGVGSPRPIAKLVDKLLNSPPPLAASHLHTPIEITPQQ</sequence>
<protein>
    <submittedName>
        <fullName evidence="3">SCO family protein</fullName>
    </submittedName>
</protein>
<proteinExistence type="inferred from homology"/>
<reference evidence="3 4" key="1">
    <citation type="journal article" date="2022" name="Mar. Drugs">
        <title>Bioassay-Guided Fractionation Leads to the Detection of Cholic Acid Generated by the Rare Thalassomonas sp.</title>
        <authorList>
            <person name="Pheiffer F."/>
            <person name="Schneider Y.K."/>
            <person name="Hansen E.H."/>
            <person name="Andersen J.H."/>
            <person name="Isaksson J."/>
            <person name="Busche T."/>
            <person name="R C."/>
            <person name="Kalinowski J."/>
            <person name="Zyl L.V."/>
            <person name="Trindade M."/>
        </authorList>
    </citation>
    <scope>NUCLEOTIDE SEQUENCE [LARGE SCALE GENOMIC DNA]</scope>
    <source>
        <strain evidence="3 4">A5K-61T</strain>
    </source>
</reference>
<dbReference type="InterPro" id="IPR003782">
    <property type="entry name" value="SCO1/SenC"/>
</dbReference>
<evidence type="ECO:0000256" key="2">
    <source>
        <dbReference type="SAM" id="Phobius"/>
    </source>
</evidence>
<dbReference type="InterPro" id="IPR036249">
    <property type="entry name" value="Thioredoxin-like_sf"/>
</dbReference>
<keyword evidence="4" id="KW-1185">Reference proteome</keyword>
<dbReference type="Pfam" id="PF02630">
    <property type="entry name" value="SCO1-SenC"/>
    <property type="match status" value="1"/>
</dbReference>
<evidence type="ECO:0000256" key="1">
    <source>
        <dbReference type="ARBA" id="ARBA00010996"/>
    </source>
</evidence>
<dbReference type="SUPFAM" id="SSF52833">
    <property type="entry name" value="Thioredoxin-like"/>
    <property type="match status" value="1"/>
</dbReference>
<dbReference type="Gene3D" id="3.40.30.10">
    <property type="entry name" value="Glutaredoxin"/>
    <property type="match status" value="1"/>
</dbReference>
<evidence type="ECO:0000313" key="4">
    <source>
        <dbReference type="Proteomes" id="UP001215231"/>
    </source>
</evidence>
<comment type="similarity">
    <text evidence="1">Belongs to the SCO1/2 family.</text>
</comment>
<dbReference type="EMBL" id="CP059693">
    <property type="protein sequence ID" value="WDE14311.1"/>
    <property type="molecule type" value="Genomic_DNA"/>
</dbReference>
<dbReference type="Proteomes" id="UP001215231">
    <property type="component" value="Chromosome"/>
</dbReference>